<keyword evidence="2" id="KW-0479">Metal-binding</keyword>
<proteinExistence type="predicted"/>
<accession>A0ABV3V700</accession>
<name>A0ABV3V700_9MICC</name>
<dbReference type="InterPro" id="IPR011206">
    <property type="entry name" value="Citrate_lyase_beta/mcl1/mcl2"/>
</dbReference>
<dbReference type="PIRSF" id="PIRSF015582">
    <property type="entry name" value="Cit_lyase_B"/>
    <property type="match status" value="1"/>
</dbReference>
<comment type="caution">
    <text evidence="6">The sequence shown here is derived from an EMBL/GenBank/DDBJ whole genome shotgun (WGS) entry which is preliminary data.</text>
</comment>
<reference evidence="6 7" key="1">
    <citation type="journal article" date="2024" name="Fungal Genet. Biol.">
        <title>The porcine skin microbiome exhibits broad fungal antagonism.</title>
        <authorList>
            <person name="De La Cruz K.F."/>
            <person name="Townsend E.C."/>
            <person name="Alex Cheong J.Z."/>
            <person name="Salamzade R."/>
            <person name="Liu A."/>
            <person name="Sandstrom S."/>
            <person name="Davila E."/>
            <person name="Huang L."/>
            <person name="Xu K.H."/>
            <person name="Wu S.Y."/>
            <person name="Meudt J.J."/>
            <person name="Shanmuganayagam D."/>
            <person name="Gibson A.L.F."/>
            <person name="Kalan L.R."/>
        </authorList>
    </citation>
    <scope>NUCLEOTIDE SEQUENCE [LARGE SCALE GENOMIC DNA]</scope>
    <source>
        <strain evidence="6 7">LK2625</strain>
    </source>
</reference>
<dbReference type="PANTHER" id="PTHR32308:SF10">
    <property type="entry name" value="CITRATE LYASE SUBUNIT BETA"/>
    <property type="match status" value="1"/>
</dbReference>
<dbReference type="InterPro" id="IPR015813">
    <property type="entry name" value="Pyrv/PenolPyrv_kinase-like_dom"/>
</dbReference>
<organism evidence="6 7">
    <name type="scientific">Kocuria carniphila</name>
    <dbReference type="NCBI Taxonomy" id="262208"/>
    <lineage>
        <taxon>Bacteria</taxon>
        <taxon>Bacillati</taxon>
        <taxon>Actinomycetota</taxon>
        <taxon>Actinomycetes</taxon>
        <taxon>Micrococcales</taxon>
        <taxon>Micrococcaceae</taxon>
        <taxon>Kocuria</taxon>
    </lineage>
</organism>
<dbReference type="EMBL" id="JAYWLU010000014">
    <property type="protein sequence ID" value="MEX3595619.1"/>
    <property type="molecule type" value="Genomic_DNA"/>
</dbReference>
<dbReference type="Gene3D" id="3.20.20.60">
    <property type="entry name" value="Phosphoenolpyruvate-binding domains"/>
    <property type="match status" value="2"/>
</dbReference>
<dbReference type="Pfam" id="PF03328">
    <property type="entry name" value="HpcH_HpaI"/>
    <property type="match status" value="1"/>
</dbReference>
<dbReference type="PANTHER" id="PTHR32308">
    <property type="entry name" value="LYASE BETA SUBUNIT, PUTATIVE (AFU_ORTHOLOGUE AFUA_4G13030)-RELATED"/>
    <property type="match status" value="1"/>
</dbReference>
<evidence type="ECO:0000256" key="2">
    <source>
        <dbReference type="ARBA" id="ARBA00022723"/>
    </source>
</evidence>
<dbReference type="InterPro" id="IPR040442">
    <property type="entry name" value="Pyrv_kinase-like_dom_sf"/>
</dbReference>
<evidence type="ECO:0000259" key="5">
    <source>
        <dbReference type="Pfam" id="PF03328"/>
    </source>
</evidence>
<protein>
    <submittedName>
        <fullName evidence="6">CoA ester lyase</fullName>
    </submittedName>
</protein>
<dbReference type="SUPFAM" id="SSF51621">
    <property type="entry name" value="Phosphoenolpyruvate/pyruvate domain"/>
    <property type="match status" value="1"/>
</dbReference>
<feature type="region of interest" description="Disordered" evidence="4">
    <location>
        <begin position="95"/>
        <end position="120"/>
    </location>
</feature>
<comment type="cofactor">
    <cofactor evidence="1">
        <name>Mg(2+)</name>
        <dbReference type="ChEBI" id="CHEBI:18420"/>
    </cofactor>
</comment>
<keyword evidence="7" id="KW-1185">Reference proteome</keyword>
<gene>
    <name evidence="6" type="ORF">VVR66_12930</name>
</gene>
<dbReference type="InterPro" id="IPR005000">
    <property type="entry name" value="Aldolase/citrate-lyase_domain"/>
</dbReference>
<dbReference type="GO" id="GO:0016829">
    <property type="term" value="F:lyase activity"/>
    <property type="evidence" value="ECO:0007669"/>
    <property type="project" value="UniProtKB-KW"/>
</dbReference>
<dbReference type="RefSeq" id="WP_095798589.1">
    <property type="nucleotide sequence ID" value="NZ_CAUREL010000003.1"/>
</dbReference>
<evidence type="ECO:0000256" key="3">
    <source>
        <dbReference type="ARBA" id="ARBA00022842"/>
    </source>
</evidence>
<dbReference type="Proteomes" id="UP001558481">
    <property type="component" value="Unassembled WGS sequence"/>
</dbReference>
<evidence type="ECO:0000313" key="7">
    <source>
        <dbReference type="Proteomes" id="UP001558481"/>
    </source>
</evidence>
<keyword evidence="3" id="KW-0460">Magnesium</keyword>
<evidence type="ECO:0000256" key="1">
    <source>
        <dbReference type="ARBA" id="ARBA00001946"/>
    </source>
</evidence>
<evidence type="ECO:0000256" key="4">
    <source>
        <dbReference type="SAM" id="MobiDB-lite"/>
    </source>
</evidence>
<evidence type="ECO:0000313" key="6">
    <source>
        <dbReference type="EMBL" id="MEX3595619.1"/>
    </source>
</evidence>
<sequence>MTSTEQHEILSTRTALFAPLTRPDRVHKALAASPAIADLEDAVGPDDKDSARDNLADLIGDVTPGRLTVRINDIATEVGQADVAELARCLEATRGSAGSKAEGELGQTTGETPPAGRENGTSIAPFAVMIPKAESAGQVMKVAEQLPDIPIVALVETARGVANTTELATCTPVVRLTLGALDLAVDLGCEPQGAAMSLARANVVLSSRLGNLPAPLDSPEPDVRNAEATEGAAQRAMTDGFGGMLCLHPTQAQIIAKAYLPSEADVEWAKEVLAVADGVGTVGGQMVDRPVKLRAERILKDAEQAAS</sequence>
<feature type="domain" description="HpcH/HpaI aldolase/citrate lyase" evidence="5">
    <location>
        <begin position="126"/>
        <end position="249"/>
    </location>
</feature>
<keyword evidence="6" id="KW-0456">Lyase</keyword>